<evidence type="ECO:0000313" key="3">
    <source>
        <dbReference type="Proteomes" id="UP000298652"/>
    </source>
</evidence>
<evidence type="ECO:0008006" key="4">
    <source>
        <dbReference type="Google" id="ProtNLM"/>
    </source>
</evidence>
<dbReference type="SUPFAM" id="SSF52540">
    <property type="entry name" value="P-loop containing nucleoside triphosphate hydrolases"/>
    <property type="match status" value="1"/>
</dbReference>
<protein>
    <recommendedName>
        <fullName evidence="4">Rx N-terminal domain-containing protein</fullName>
    </recommendedName>
</protein>
<reference evidence="2" key="1">
    <citation type="submission" date="2019-03" db="EMBL/GenBank/DDBJ databases">
        <title>WGS assembly of Setaria viridis.</title>
        <authorList>
            <person name="Huang P."/>
            <person name="Jenkins J."/>
            <person name="Grimwood J."/>
            <person name="Barry K."/>
            <person name="Healey A."/>
            <person name="Mamidi S."/>
            <person name="Sreedasyam A."/>
            <person name="Shu S."/>
            <person name="Feldman M."/>
            <person name="Wu J."/>
            <person name="Yu Y."/>
            <person name="Chen C."/>
            <person name="Johnson J."/>
            <person name="Rokhsar D."/>
            <person name="Baxter I."/>
            <person name="Schmutz J."/>
            <person name="Brutnell T."/>
            <person name="Kellogg E."/>
        </authorList>
    </citation>
    <scope>NUCLEOTIDE SEQUENCE [LARGE SCALE GENOMIC DNA]</scope>
</reference>
<dbReference type="PANTHER" id="PTHR33377">
    <property type="entry name" value="OS10G0134700 PROTEIN-RELATED"/>
    <property type="match status" value="1"/>
</dbReference>
<dbReference type="Proteomes" id="UP000298652">
    <property type="component" value="Chromosome 2"/>
</dbReference>
<keyword evidence="3" id="KW-1185">Reference proteome</keyword>
<name>A0A4U6VQK6_SETVI</name>
<accession>A0A4U6VQK6</accession>
<sequence>MEAVVSAIIGDLAGRSISFLVDTYLNLTAPTTGDDDERLHRLQQLLRRAHVIAGEAERRRVTNHSMLLQLNTMREEKYRGHHALDHMLAGRRARSRDDDGDQDDQRRHADDDDGPVSHHHPFAMSQFNPAKRARLVIRSRDGHRQSEKRMQQALKRLETIITDVKDEFVVFLTACPPLGRQPYSSYMIIDKCMFGRQMEMERVVTFLLHTTGNLEFAEYDDDDGGGASKLGILPIVGPRKAGKNTLVEHACNDERVRDHFSQIVSFTLGDLVDENTLTLRRGRVIRHRRCPSDEGRVLVIVELDGDRNSRGMDCTIMEDLFRRLRSISRTRVPCVSKIIVTSRSDKIASLGTTEPLRLDHVAKEAYWYFFKVCAFGSTDASEHPELVSIAMDMAVEMDRCFGLLDVFAGRLRSNFNARFWRLMLAVVREFKKKNLLMNDACHSDQNREVTEPASFNPKRTHDQFVCHGDYELTGFVDGEVPMISLHDLIFEGTRPRGNPAHHLTTATRTASRY</sequence>
<evidence type="ECO:0000313" key="2">
    <source>
        <dbReference type="EMBL" id="TKW30069.1"/>
    </source>
</evidence>
<dbReference type="AlphaFoldDB" id="A0A4U6VQK6"/>
<dbReference type="Gramene" id="TKW30069">
    <property type="protein sequence ID" value="TKW30069"/>
    <property type="gene ID" value="SEVIR_2G009900v2"/>
</dbReference>
<dbReference type="PANTHER" id="PTHR33377:SF30">
    <property type="entry name" value="OS07G0117000 PROTEIN"/>
    <property type="match status" value="1"/>
</dbReference>
<dbReference type="InterPro" id="IPR027417">
    <property type="entry name" value="P-loop_NTPase"/>
</dbReference>
<dbReference type="OMA" id="YRGHHAL"/>
<gene>
    <name evidence="2" type="ORF">SEVIR_2G009900v2</name>
</gene>
<feature type="region of interest" description="Disordered" evidence="1">
    <location>
        <begin position="86"/>
        <end position="125"/>
    </location>
</feature>
<dbReference type="EMBL" id="CM016553">
    <property type="protein sequence ID" value="TKW30069.1"/>
    <property type="molecule type" value="Genomic_DNA"/>
</dbReference>
<evidence type="ECO:0000256" key="1">
    <source>
        <dbReference type="SAM" id="MobiDB-lite"/>
    </source>
</evidence>
<organism evidence="2 3">
    <name type="scientific">Setaria viridis</name>
    <name type="common">Green bristlegrass</name>
    <name type="synonym">Setaria italica subsp. viridis</name>
    <dbReference type="NCBI Taxonomy" id="4556"/>
    <lineage>
        <taxon>Eukaryota</taxon>
        <taxon>Viridiplantae</taxon>
        <taxon>Streptophyta</taxon>
        <taxon>Embryophyta</taxon>
        <taxon>Tracheophyta</taxon>
        <taxon>Spermatophyta</taxon>
        <taxon>Magnoliopsida</taxon>
        <taxon>Liliopsida</taxon>
        <taxon>Poales</taxon>
        <taxon>Poaceae</taxon>
        <taxon>PACMAD clade</taxon>
        <taxon>Panicoideae</taxon>
        <taxon>Panicodae</taxon>
        <taxon>Paniceae</taxon>
        <taxon>Cenchrinae</taxon>
        <taxon>Setaria</taxon>
    </lineage>
</organism>
<proteinExistence type="predicted"/>